<dbReference type="EMBL" id="JAHYIQ010000001">
    <property type="protein sequence ID" value="KAK1136249.1"/>
    <property type="molecule type" value="Genomic_DNA"/>
</dbReference>
<comment type="caution">
    <text evidence="1">The sequence shown here is derived from an EMBL/GenBank/DDBJ whole genome shotgun (WGS) entry which is preliminary data.</text>
</comment>
<reference evidence="1" key="1">
    <citation type="submission" date="2021-10" db="EMBL/GenBank/DDBJ databases">
        <title>Melipona bicolor Genome sequencing and assembly.</title>
        <authorList>
            <person name="Araujo N.S."/>
            <person name="Arias M.C."/>
        </authorList>
    </citation>
    <scope>NUCLEOTIDE SEQUENCE</scope>
    <source>
        <strain evidence="1">USP_2M_L1-L4_2017</strain>
        <tissue evidence="1">Whole body</tissue>
    </source>
</reference>
<evidence type="ECO:0000313" key="2">
    <source>
        <dbReference type="Proteomes" id="UP001177670"/>
    </source>
</evidence>
<sequence>MLNIGEACWQRVLFVDSERDEQSVREERRLSARPRLLRSSSEDQRPDRAVVTREKMDAANRIDRLLVSMASSAKQRRNRRDDAIDANGYRECVDTRFLSETKSLARDVSISVLRLLCLT</sequence>
<name>A0AA40KX21_9HYME</name>
<accession>A0AA40KX21</accession>
<proteinExistence type="predicted"/>
<organism evidence="1 2">
    <name type="scientific">Melipona bicolor</name>
    <dbReference type="NCBI Taxonomy" id="60889"/>
    <lineage>
        <taxon>Eukaryota</taxon>
        <taxon>Metazoa</taxon>
        <taxon>Ecdysozoa</taxon>
        <taxon>Arthropoda</taxon>
        <taxon>Hexapoda</taxon>
        <taxon>Insecta</taxon>
        <taxon>Pterygota</taxon>
        <taxon>Neoptera</taxon>
        <taxon>Endopterygota</taxon>
        <taxon>Hymenoptera</taxon>
        <taxon>Apocrita</taxon>
        <taxon>Aculeata</taxon>
        <taxon>Apoidea</taxon>
        <taxon>Anthophila</taxon>
        <taxon>Apidae</taxon>
        <taxon>Melipona</taxon>
    </lineage>
</organism>
<dbReference type="Proteomes" id="UP001177670">
    <property type="component" value="Unassembled WGS sequence"/>
</dbReference>
<protein>
    <submittedName>
        <fullName evidence="1">Uncharacterized protein</fullName>
    </submittedName>
</protein>
<evidence type="ECO:0000313" key="1">
    <source>
        <dbReference type="EMBL" id="KAK1136249.1"/>
    </source>
</evidence>
<dbReference type="AlphaFoldDB" id="A0AA40KX21"/>
<keyword evidence="2" id="KW-1185">Reference proteome</keyword>
<gene>
    <name evidence="1" type="ORF">K0M31_000814</name>
</gene>